<evidence type="ECO:0000256" key="3">
    <source>
        <dbReference type="ARBA" id="ARBA00023125"/>
    </source>
</evidence>
<keyword evidence="2" id="KW-0805">Transcription regulation</keyword>
<dbReference type="Pfam" id="PF00126">
    <property type="entry name" value="HTH_1"/>
    <property type="match status" value="1"/>
</dbReference>
<proteinExistence type="inferred from homology"/>
<dbReference type="InterPro" id="IPR058163">
    <property type="entry name" value="LysR-type_TF_proteobact-type"/>
</dbReference>
<dbReference type="CDD" id="cd08422">
    <property type="entry name" value="PBP2_CrgA_like"/>
    <property type="match status" value="1"/>
</dbReference>
<dbReference type="EMBL" id="JAUYVH010000014">
    <property type="protein sequence ID" value="MDQ9171945.1"/>
    <property type="molecule type" value="Genomic_DNA"/>
</dbReference>
<protein>
    <submittedName>
        <fullName evidence="6">LysR family transcriptional regulator</fullName>
    </submittedName>
</protein>
<dbReference type="PANTHER" id="PTHR30537">
    <property type="entry name" value="HTH-TYPE TRANSCRIPTIONAL REGULATOR"/>
    <property type="match status" value="1"/>
</dbReference>
<dbReference type="Proteomes" id="UP001225596">
    <property type="component" value="Unassembled WGS sequence"/>
</dbReference>
<comment type="similarity">
    <text evidence="1">Belongs to the LysR transcriptional regulatory family.</text>
</comment>
<dbReference type="Gene3D" id="3.40.190.290">
    <property type="match status" value="1"/>
</dbReference>
<evidence type="ECO:0000256" key="1">
    <source>
        <dbReference type="ARBA" id="ARBA00009437"/>
    </source>
</evidence>
<dbReference type="InterPro" id="IPR000847">
    <property type="entry name" value="LysR_HTH_N"/>
</dbReference>
<evidence type="ECO:0000313" key="7">
    <source>
        <dbReference type="Proteomes" id="UP001225596"/>
    </source>
</evidence>
<evidence type="ECO:0000256" key="2">
    <source>
        <dbReference type="ARBA" id="ARBA00023015"/>
    </source>
</evidence>
<gene>
    <name evidence="6" type="ORF">Q8A64_16140</name>
</gene>
<dbReference type="RefSeq" id="WP_338437924.1">
    <property type="nucleotide sequence ID" value="NZ_JAUYVH010000014.1"/>
</dbReference>
<evidence type="ECO:0000256" key="4">
    <source>
        <dbReference type="ARBA" id="ARBA00023163"/>
    </source>
</evidence>
<dbReference type="InterPro" id="IPR005119">
    <property type="entry name" value="LysR_subst-bd"/>
</dbReference>
<dbReference type="PROSITE" id="PS50931">
    <property type="entry name" value="HTH_LYSR"/>
    <property type="match status" value="1"/>
</dbReference>
<dbReference type="SUPFAM" id="SSF46785">
    <property type="entry name" value="Winged helix' DNA-binding domain"/>
    <property type="match status" value="1"/>
</dbReference>
<dbReference type="PANTHER" id="PTHR30537:SF5">
    <property type="entry name" value="HTH-TYPE TRANSCRIPTIONAL ACTIVATOR TTDR-RELATED"/>
    <property type="match status" value="1"/>
</dbReference>
<dbReference type="Pfam" id="PF03466">
    <property type="entry name" value="LysR_substrate"/>
    <property type="match status" value="1"/>
</dbReference>
<keyword evidence="3" id="KW-0238">DNA-binding</keyword>
<reference evidence="6 7" key="1">
    <citation type="submission" date="2023-08" db="EMBL/GenBank/DDBJ databases">
        <title>Oxalobacteraceae gen .nov., isolated from river sludge outside the plant.</title>
        <authorList>
            <person name="Zhao S.Y."/>
        </authorList>
    </citation>
    <scope>NUCLEOTIDE SEQUENCE [LARGE SCALE GENOMIC DNA]</scope>
    <source>
        <strain evidence="6 7">R-40</strain>
    </source>
</reference>
<dbReference type="SUPFAM" id="SSF53850">
    <property type="entry name" value="Periplasmic binding protein-like II"/>
    <property type="match status" value="1"/>
</dbReference>
<name>A0ABU1BSE1_9BURK</name>
<evidence type="ECO:0000259" key="5">
    <source>
        <dbReference type="PROSITE" id="PS50931"/>
    </source>
</evidence>
<evidence type="ECO:0000313" key="6">
    <source>
        <dbReference type="EMBL" id="MDQ9171945.1"/>
    </source>
</evidence>
<dbReference type="Gene3D" id="1.10.10.10">
    <property type="entry name" value="Winged helix-like DNA-binding domain superfamily/Winged helix DNA-binding domain"/>
    <property type="match status" value="1"/>
</dbReference>
<organism evidence="6 7">
    <name type="scientific">Keguizhuia sedimenti</name>
    <dbReference type="NCBI Taxonomy" id="3064264"/>
    <lineage>
        <taxon>Bacteria</taxon>
        <taxon>Pseudomonadati</taxon>
        <taxon>Pseudomonadota</taxon>
        <taxon>Betaproteobacteria</taxon>
        <taxon>Burkholderiales</taxon>
        <taxon>Oxalobacteraceae</taxon>
        <taxon>Keguizhuia</taxon>
    </lineage>
</organism>
<sequence>MQIDPNDLILFTRVMDAGGFSRAAERLGWPKSTVSRRIALLEAKLGERLLLRTTRKLTITEFGQSVLEHARQIAAETEAAASLALHRQAEPSGRLRISMPGDFANWRLGEFLAEFAAAHPAIILEIDISPRRVDLIGENFDLALRVGTLPDDASLVARRLTVFSAKLYAAPAYLKQRGIPQHPDDLLHHDTLRLLARSGEPADWPLSMPGERWSGTPPIRAAVNSPELLMRLACSGAGITALDDLYAERPVQSGELVPVLPQWSLPEVPLWMVFPGRRLMPARTRVFIDSLQGKFDSGM</sequence>
<comment type="caution">
    <text evidence="6">The sequence shown here is derived from an EMBL/GenBank/DDBJ whole genome shotgun (WGS) entry which is preliminary data.</text>
</comment>
<feature type="domain" description="HTH lysR-type" evidence="5">
    <location>
        <begin position="3"/>
        <end position="60"/>
    </location>
</feature>
<dbReference type="InterPro" id="IPR036388">
    <property type="entry name" value="WH-like_DNA-bd_sf"/>
</dbReference>
<keyword evidence="4" id="KW-0804">Transcription</keyword>
<keyword evidence="7" id="KW-1185">Reference proteome</keyword>
<dbReference type="InterPro" id="IPR036390">
    <property type="entry name" value="WH_DNA-bd_sf"/>
</dbReference>
<accession>A0ABU1BSE1</accession>